<dbReference type="GO" id="GO:0005886">
    <property type="term" value="C:plasma membrane"/>
    <property type="evidence" value="ECO:0007669"/>
    <property type="project" value="UniProtKB-SubCell"/>
</dbReference>
<dbReference type="InterPro" id="IPR035965">
    <property type="entry name" value="PAS-like_dom_sf"/>
</dbReference>
<dbReference type="InterPro" id="IPR001610">
    <property type="entry name" value="PAC"/>
</dbReference>
<evidence type="ECO:0000259" key="12">
    <source>
        <dbReference type="PROSITE" id="PS50109"/>
    </source>
</evidence>
<evidence type="ECO:0000256" key="6">
    <source>
        <dbReference type="ARBA" id="ARBA00022679"/>
    </source>
</evidence>
<feature type="domain" description="PAS" evidence="13">
    <location>
        <begin position="706"/>
        <end position="779"/>
    </location>
</feature>
<dbReference type="InterPro" id="IPR013655">
    <property type="entry name" value="PAS_fold_3"/>
</dbReference>
<dbReference type="FunFam" id="3.30.450.20:FF:000099">
    <property type="entry name" value="Sensory box sensor histidine kinase"/>
    <property type="match status" value="1"/>
</dbReference>
<feature type="transmembrane region" description="Helical" evidence="11">
    <location>
        <begin position="191"/>
        <end position="217"/>
    </location>
</feature>
<feature type="transmembrane region" description="Helical" evidence="11">
    <location>
        <begin position="159"/>
        <end position="179"/>
    </location>
</feature>
<dbReference type="InterPro" id="IPR036097">
    <property type="entry name" value="HisK_dim/P_sf"/>
</dbReference>
<proteinExistence type="predicted"/>
<dbReference type="PROSITE" id="PS50113">
    <property type="entry name" value="PAC"/>
    <property type="match status" value="6"/>
</dbReference>
<evidence type="ECO:0000256" key="4">
    <source>
        <dbReference type="ARBA" id="ARBA00022475"/>
    </source>
</evidence>
<evidence type="ECO:0000256" key="5">
    <source>
        <dbReference type="ARBA" id="ARBA00022553"/>
    </source>
</evidence>
<dbReference type="PANTHER" id="PTHR43304:SF1">
    <property type="entry name" value="PAC DOMAIN-CONTAINING PROTEIN"/>
    <property type="match status" value="1"/>
</dbReference>
<evidence type="ECO:0000256" key="7">
    <source>
        <dbReference type="ARBA" id="ARBA00022692"/>
    </source>
</evidence>
<keyword evidence="6" id="KW-0808">Transferase</keyword>
<keyword evidence="7 11" id="KW-0812">Transmembrane</keyword>
<dbReference type="GO" id="GO:0000155">
    <property type="term" value="F:phosphorelay sensor kinase activity"/>
    <property type="evidence" value="ECO:0007669"/>
    <property type="project" value="InterPro"/>
</dbReference>
<dbReference type="Pfam" id="PF05231">
    <property type="entry name" value="MASE1"/>
    <property type="match status" value="1"/>
</dbReference>
<organism evidence="15 16">
    <name type="scientific">Paramesorhizobium deserti</name>
    <dbReference type="NCBI Taxonomy" id="1494590"/>
    <lineage>
        <taxon>Bacteria</taxon>
        <taxon>Pseudomonadati</taxon>
        <taxon>Pseudomonadota</taxon>
        <taxon>Alphaproteobacteria</taxon>
        <taxon>Hyphomicrobiales</taxon>
        <taxon>Phyllobacteriaceae</taxon>
        <taxon>Paramesorhizobium</taxon>
    </lineage>
</organism>
<dbReference type="SMART" id="SM00387">
    <property type="entry name" value="HATPase_c"/>
    <property type="match status" value="1"/>
</dbReference>
<dbReference type="SUPFAM" id="SSF55785">
    <property type="entry name" value="PYP-like sensor domain (PAS domain)"/>
    <property type="match status" value="6"/>
</dbReference>
<dbReference type="PROSITE" id="PS50112">
    <property type="entry name" value="PAS"/>
    <property type="match status" value="6"/>
</dbReference>
<dbReference type="RefSeq" id="WP_068885289.1">
    <property type="nucleotide sequence ID" value="NZ_LNTU01000041.1"/>
</dbReference>
<dbReference type="InterPro" id="IPR000700">
    <property type="entry name" value="PAS-assoc_C"/>
</dbReference>
<feature type="domain" description="PAS" evidence="13">
    <location>
        <begin position="311"/>
        <end position="388"/>
    </location>
</feature>
<evidence type="ECO:0000259" key="14">
    <source>
        <dbReference type="PROSITE" id="PS50113"/>
    </source>
</evidence>
<keyword evidence="4" id="KW-1003">Cell membrane</keyword>
<keyword evidence="5" id="KW-0597">Phosphoprotein</keyword>
<keyword evidence="9 11" id="KW-1133">Transmembrane helix</keyword>
<dbReference type="PROSITE" id="PS50109">
    <property type="entry name" value="HIS_KIN"/>
    <property type="match status" value="1"/>
</dbReference>
<dbReference type="Gene3D" id="1.10.287.130">
    <property type="match status" value="1"/>
</dbReference>
<evidence type="ECO:0000256" key="11">
    <source>
        <dbReference type="SAM" id="Phobius"/>
    </source>
</evidence>
<feature type="domain" description="PAS" evidence="13">
    <location>
        <begin position="444"/>
        <end position="516"/>
    </location>
</feature>
<accession>A0A135HNC3</accession>
<reference evidence="15 16" key="1">
    <citation type="submission" date="2015-11" db="EMBL/GenBank/DDBJ databases">
        <title>Draft genome sequence of Paramesorhizobium deserti A-3-E, a strain highly resistant to diverse beta-lactam antibiotics.</title>
        <authorList>
            <person name="Lv R."/>
            <person name="Yang X."/>
            <person name="Fang N."/>
            <person name="Guo J."/>
            <person name="Luo X."/>
            <person name="Peng F."/>
            <person name="Yang R."/>
            <person name="Cui Y."/>
            <person name="Fang C."/>
            <person name="Song Y."/>
        </authorList>
    </citation>
    <scope>NUCLEOTIDE SEQUENCE [LARGE SCALE GENOMIC DNA]</scope>
    <source>
        <strain evidence="15 16">A-3-E</strain>
    </source>
</reference>
<comment type="subcellular location">
    <subcellularLocation>
        <location evidence="2">Cell membrane</location>
        <topology evidence="2">Multi-pass membrane protein</topology>
    </subcellularLocation>
</comment>
<keyword evidence="16" id="KW-1185">Reference proteome</keyword>
<dbReference type="SUPFAM" id="SSF47384">
    <property type="entry name" value="Homodimeric domain of signal transducing histidine kinase"/>
    <property type="match status" value="1"/>
</dbReference>
<feature type="domain" description="PAS" evidence="13">
    <location>
        <begin position="572"/>
        <end position="650"/>
    </location>
</feature>
<dbReference type="Pfam" id="PF02518">
    <property type="entry name" value="HATPase_c"/>
    <property type="match status" value="1"/>
</dbReference>
<feature type="transmembrane region" description="Helical" evidence="11">
    <location>
        <begin position="12"/>
        <end position="33"/>
    </location>
</feature>
<keyword evidence="10 11" id="KW-0472">Membrane</keyword>
<dbReference type="EMBL" id="LNTU01000041">
    <property type="protein sequence ID" value="KXF74717.1"/>
    <property type="molecule type" value="Genomic_DNA"/>
</dbReference>
<dbReference type="SMART" id="SM00388">
    <property type="entry name" value="HisKA"/>
    <property type="match status" value="1"/>
</dbReference>
<feature type="transmembrane region" description="Helical" evidence="11">
    <location>
        <begin position="271"/>
        <end position="290"/>
    </location>
</feature>
<protein>
    <recommendedName>
        <fullName evidence="3">histidine kinase</fullName>
        <ecNumber evidence="3">2.7.13.3</ecNumber>
    </recommendedName>
</protein>
<feature type="domain" description="Histidine kinase" evidence="12">
    <location>
        <begin position="1115"/>
        <end position="1327"/>
    </location>
</feature>
<feature type="domain" description="PAS" evidence="13">
    <location>
        <begin position="963"/>
        <end position="1040"/>
    </location>
</feature>
<dbReference type="Proteomes" id="UP000070107">
    <property type="component" value="Unassembled WGS sequence"/>
</dbReference>
<evidence type="ECO:0000313" key="15">
    <source>
        <dbReference type="EMBL" id="KXF74717.1"/>
    </source>
</evidence>
<evidence type="ECO:0000256" key="2">
    <source>
        <dbReference type="ARBA" id="ARBA00004651"/>
    </source>
</evidence>
<evidence type="ECO:0000256" key="9">
    <source>
        <dbReference type="ARBA" id="ARBA00022989"/>
    </source>
</evidence>
<feature type="domain" description="PAS" evidence="13">
    <location>
        <begin position="835"/>
        <end position="907"/>
    </location>
</feature>
<feature type="domain" description="PAC" evidence="14">
    <location>
        <begin position="517"/>
        <end position="571"/>
    </location>
</feature>
<dbReference type="Gene3D" id="3.30.565.10">
    <property type="entry name" value="Histidine kinase-like ATPase, C-terminal domain"/>
    <property type="match status" value="1"/>
</dbReference>
<dbReference type="EC" id="2.7.13.3" evidence="3"/>
<dbReference type="Pfam" id="PF08447">
    <property type="entry name" value="PAS_3"/>
    <property type="match status" value="6"/>
</dbReference>
<feature type="domain" description="PAC" evidence="14">
    <location>
        <begin position="782"/>
        <end position="834"/>
    </location>
</feature>
<evidence type="ECO:0000256" key="8">
    <source>
        <dbReference type="ARBA" id="ARBA00022777"/>
    </source>
</evidence>
<dbReference type="CDD" id="cd00130">
    <property type="entry name" value="PAS"/>
    <property type="match status" value="6"/>
</dbReference>
<dbReference type="SUPFAM" id="SSF55874">
    <property type="entry name" value="ATPase domain of HSP90 chaperone/DNA topoisomerase II/histidine kinase"/>
    <property type="match status" value="1"/>
</dbReference>
<evidence type="ECO:0000313" key="16">
    <source>
        <dbReference type="Proteomes" id="UP000070107"/>
    </source>
</evidence>
<evidence type="ECO:0000256" key="1">
    <source>
        <dbReference type="ARBA" id="ARBA00000085"/>
    </source>
</evidence>
<feature type="domain" description="PAC" evidence="14">
    <location>
        <begin position="391"/>
        <end position="443"/>
    </location>
</feature>
<dbReference type="NCBIfam" id="TIGR00229">
    <property type="entry name" value="sensory_box"/>
    <property type="match status" value="6"/>
</dbReference>
<dbReference type="Gene3D" id="3.30.450.20">
    <property type="entry name" value="PAS domain"/>
    <property type="match status" value="6"/>
</dbReference>
<dbReference type="InterPro" id="IPR052162">
    <property type="entry name" value="Sensor_kinase/Photoreceptor"/>
</dbReference>
<dbReference type="InterPro" id="IPR004358">
    <property type="entry name" value="Sig_transdc_His_kin-like_C"/>
</dbReference>
<dbReference type="InterPro" id="IPR007895">
    <property type="entry name" value="MASE1"/>
</dbReference>
<name>A0A135HNC3_9HYPH</name>
<dbReference type="InterPro" id="IPR003661">
    <property type="entry name" value="HisK_dim/P_dom"/>
</dbReference>
<dbReference type="OrthoDB" id="9795133at2"/>
<dbReference type="Pfam" id="PF00512">
    <property type="entry name" value="HisKA"/>
    <property type="match status" value="1"/>
</dbReference>
<dbReference type="InterPro" id="IPR036890">
    <property type="entry name" value="HATPase_C_sf"/>
</dbReference>
<keyword evidence="8" id="KW-0418">Kinase</keyword>
<feature type="domain" description="PAC" evidence="14">
    <location>
        <begin position="1043"/>
        <end position="1095"/>
    </location>
</feature>
<feature type="transmembrane region" description="Helical" evidence="11">
    <location>
        <begin position="120"/>
        <end position="147"/>
    </location>
</feature>
<dbReference type="PANTHER" id="PTHR43304">
    <property type="entry name" value="PHYTOCHROME-LIKE PROTEIN CPH1"/>
    <property type="match status" value="1"/>
</dbReference>
<dbReference type="InterPro" id="IPR005467">
    <property type="entry name" value="His_kinase_dom"/>
</dbReference>
<dbReference type="InterPro" id="IPR003594">
    <property type="entry name" value="HATPase_dom"/>
</dbReference>
<comment type="catalytic activity">
    <reaction evidence="1">
        <text>ATP + protein L-histidine = ADP + protein N-phospho-L-histidine.</text>
        <dbReference type="EC" id="2.7.13.3"/>
    </reaction>
</comment>
<comment type="caution">
    <text evidence="15">The sequence shown here is derived from an EMBL/GenBank/DDBJ whole genome shotgun (WGS) entry which is preliminary data.</text>
</comment>
<evidence type="ECO:0000259" key="13">
    <source>
        <dbReference type="PROSITE" id="PS50112"/>
    </source>
</evidence>
<dbReference type="PRINTS" id="PR00344">
    <property type="entry name" value="BCTRLSENSOR"/>
</dbReference>
<evidence type="ECO:0000256" key="10">
    <source>
        <dbReference type="ARBA" id="ARBA00023136"/>
    </source>
</evidence>
<feature type="domain" description="PAC" evidence="14">
    <location>
        <begin position="653"/>
        <end position="705"/>
    </location>
</feature>
<dbReference type="SMART" id="SM00086">
    <property type="entry name" value="PAC"/>
    <property type="match status" value="6"/>
</dbReference>
<sequence>MMRVWSHRPRFSYLGLFIVSYVLGSGFAQSLAIVPGTGISIWPPSGLFIATLVLTPGPSWPWWVLGGCLAELFSNALWFDSPLRAAFLIYTGNALEAVVGAWLVNRFCGRPVRLETLREALAFIVAGAGIAPVISATIGSATLAWFGVQSQSFVAAWPLWWIGDATGVLIVAPLALVVLQNWRGKARFSAAQWVEACIVGLIFLGVAALSLSGYLPFAYIIMPPLLWVAVRFEFKGVAVTLTLLALITAVFTISGVSQFAGDPGSRRHKQVMLQLFLAISAFSALIVAAISRQHQLAVLTLHQGVDALRERERELSQLVNMVPSHVWRLTPDGEPTFFNKRMVEFIGLDVPEMDKPGMTRLAAMIEASIHPDDAAGFRDAIGRSLVTGEPFSMRYRLRRADGVYHWMSSQAEPMRDQDGRIVQWYGLCHDIDDEVYAQQALHDRERELRQLVDTLPVHIWSWTPAGKLAYVNKRSSEDLGLPGANFEDMTRVAQELIHPEDAPEVLRASANSLKTGNTFIKRYRRRWKDGSYRWIEARAQPLRDQDGTIVHWYQVSIDVDEEVRAQQALRDRERELQQLVDMVPVQIRRLTPEGKPTFFNKRLLDFFGLRDVSQLDKPGMTRLAAALQTLVHPEDAASLLQTVRHSLATGEPYFMKYRMRRADGEYRWVDGRGEAVRDQDGAILQWYAISIDIDDEMRAQEALRARERELRQLIDAVPALIWATTPDGTPSYVNKRFRDVTGATLEDITAPDGSPSLSVIHPDDRDVARQAVNHSFKTGVPYVQRYRQLRSGGNYRWTETRAEPLRDDNGAILQWYGVSVDIHDLVIAQEALQQSERQLEQMIDALPINILSFAPSGKITYTSKRYLENVGSPMAHIRDFDALARDLAHPEDFSSMHRRASDGFATGQPFVNRFRRRDKQGVYRWIEARAQPLRDANGAVVQWYIISIDLEDEMRAQQALRERERTLRQLVETLPAMLDCVGPNCEPIYRSQQLREFLGYELEELGGTEKSRLTGTLETSVHPDDLAGVKEKYAHSLVTGEPYARRHRLRRFDGEYRWVEMRAAPMRNAEGAIVQWNVICLDIDSEVRTQEQLRLAQESLARASQAASLAELSASIAHEVNQPLAAVVANSHACQRWLTAEPPNLERAQKTVERIIRDANAAADVVSRIRALFKQSVETRTNATLDSVIAEALELMAEEALRYRVRMDVDIESDLPLVALDRVQIQQVLINLIRNGMEAMDSTAGDRVLGIRVRRVEDAIQTEISDRGGGIEFPEKIFEPFFTTKRNGMGMGLAICRSIIESHDGRLWMEKNEPHGARFIFTLPVEAKAAA</sequence>
<dbReference type="SMART" id="SM00091">
    <property type="entry name" value="PAS"/>
    <property type="match status" value="6"/>
</dbReference>
<feature type="transmembrane region" description="Helical" evidence="11">
    <location>
        <begin position="85"/>
        <end position="108"/>
    </location>
</feature>
<dbReference type="CDD" id="cd00082">
    <property type="entry name" value="HisKA"/>
    <property type="match status" value="1"/>
</dbReference>
<dbReference type="InterPro" id="IPR000014">
    <property type="entry name" value="PAS"/>
</dbReference>
<dbReference type="STRING" id="1494590.ATN84_22750"/>
<feature type="domain" description="PAC" evidence="14">
    <location>
        <begin position="908"/>
        <end position="962"/>
    </location>
</feature>
<feature type="transmembrane region" description="Helical" evidence="11">
    <location>
        <begin position="237"/>
        <end position="259"/>
    </location>
</feature>
<gene>
    <name evidence="15" type="ORF">ATN84_22750</name>
</gene>
<evidence type="ECO:0000256" key="3">
    <source>
        <dbReference type="ARBA" id="ARBA00012438"/>
    </source>
</evidence>